<organism evidence="2 3">
    <name type="scientific">Candidatus Abzuiibacterium crystallinum</name>
    <dbReference type="NCBI Taxonomy" id="1974748"/>
    <lineage>
        <taxon>Bacteria</taxon>
        <taxon>Pseudomonadati</taxon>
        <taxon>Candidatus Omnitrophota</taxon>
        <taxon>Candidatus Abzuiibacterium</taxon>
    </lineage>
</organism>
<comment type="caution">
    <text evidence="2">The sequence shown here is derived from an EMBL/GenBank/DDBJ whole genome shotgun (WGS) entry which is preliminary data.</text>
</comment>
<sequence length="119" mass="13224">MVTPSCQTVLTGLFNRIRRLIQSGLSMGLVLFLALATLSVLNQGVEFIQASFTGQMTQGGQPIQAAVPRMRPMTARALYAYGEERFLSGPIEARQMIRESTNLLNSLRLLTHSLERFSH</sequence>
<keyword evidence="1" id="KW-0812">Transmembrane</keyword>
<evidence type="ECO:0000256" key="1">
    <source>
        <dbReference type="SAM" id="Phobius"/>
    </source>
</evidence>
<evidence type="ECO:0000313" key="2">
    <source>
        <dbReference type="EMBL" id="PIQ87578.1"/>
    </source>
</evidence>
<feature type="transmembrane region" description="Helical" evidence="1">
    <location>
        <begin position="20"/>
        <end position="41"/>
    </location>
</feature>
<gene>
    <name evidence="2" type="ORF">COV74_00470</name>
</gene>
<keyword evidence="1" id="KW-0472">Membrane</keyword>
<reference evidence="2 3" key="1">
    <citation type="submission" date="2017-09" db="EMBL/GenBank/DDBJ databases">
        <title>Depth-based differentiation of microbial function through sediment-hosted aquifers and enrichment of novel symbionts in the deep terrestrial subsurface.</title>
        <authorList>
            <person name="Probst A.J."/>
            <person name="Ladd B."/>
            <person name="Jarett J.K."/>
            <person name="Geller-Mcgrath D.E."/>
            <person name="Sieber C.M."/>
            <person name="Emerson J.B."/>
            <person name="Anantharaman K."/>
            <person name="Thomas B.C."/>
            <person name="Malmstrom R."/>
            <person name="Stieglmeier M."/>
            <person name="Klingl A."/>
            <person name="Woyke T."/>
            <person name="Ryan C.M."/>
            <person name="Banfield J.F."/>
        </authorList>
    </citation>
    <scope>NUCLEOTIDE SEQUENCE [LARGE SCALE GENOMIC DNA]</scope>
    <source>
        <strain evidence="2">CG11_big_fil_rev_8_21_14_0_20_45_26</strain>
    </source>
</reference>
<name>A0A2H0LT46_9BACT</name>
<keyword evidence="1" id="KW-1133">Transmembrane helix</keyword>
<dbReference type="EMBL" id="PCVY01000003">
    <property type="protein sequence ID" value="PIQ87578.1"/>
    <property type="molecule type" value="Genomic_DNA"/>
</dbReference>
<protein>
    <submittedName>
        <fullName evidence="2">Uncharacterized protein</fullName>
    </submittedName>
</protein>
<evidence type="ECO:0000313" key="3">
    <source>
        <dbReference type="Proteomes" id="UP000230859"/>
    </source>
</evidence>
<accession>A0A2H0LT46</accession>
<proteinExistence type="predicted"/>
<dbReference type="Proteomes" id="UP000230859">
    <property type="component" value="Unassembled WGS sequence"/>
</dbReference>
<dbReference type="AlphaFoldDB" id="A0A2H0LT46"/>